<protein>
    <submittedName>
        <fullName evidence="3">Protein phosphatase 2C</fullName>
    </submittedName>
</protein>
<evidence type="ECO:0000313" key="4">
    <source>
        <dbReference type="Proteomes" id="UP000237271"/>
    </source>
</evidence>
<reference evidence="3 4" key="1">
    <citation type="journal article" date="2017" name="Genome Biol. Evol.">
        <title>Phytophthora megakarya and P. palmivora, closely related causal agents of cacao black pod rot, underwent increases in genome sizes and gene numbers by different mechanisms.</title>
        <authorList>
            <person name="Ali S.S."/>
            <person name="Shao J."/>
            <person name="Lary D.J."/>
            <person name="Kronmiller B."/>
            <person name="Shen D."/>
            <person name="Strem M.D."/>
            <person name="Amoako-Attah I."/>
            <person name="Akrofi A.Y."/>
            <person name="Begoude B.A."/>
            <person name="Ten Hoopen G.M."/>
            <person name="Coulibaly K."/>
            <person name="Kebe B.I."/>
            <person name="Melnick R.L."/>
            <person name="Guiltinan M.J."/>
            <person name="Tyler B.M."/>
            <person name="Meinhardt L.W."/>
            <person name="Bailey B.A."/>
        </authorList>
    </citation>
    <scope>NUCLEOTIDE SEQUENCE [LARGE SCALE GENOMIC DNA]</scope>
    <source>
        <strain evidence="4">sbr112.9</strain>
    </source>
</reference>
<keyword evidence="4" id="KW-1185">Reference proteome</keyword>
<gene>
    <name evidence="3" type="ORF">PHPALM_31585</name>
</gene>
<dbReference type="Proteomes" id="UP000237271">
    <property type="component" value="Unassembled WGS sequence"/>
</dbReference>
<dbReference type="InterPro" id="IPR001932">
    <property type="entry name" value="PPM-type_phosphatase-like_dom"/>
</dbReference>
<name>A0A2P4X274_9STRA</name>
<dbReference type="AlphaFoldDB" id="A0A2P4X274"/>
<feature type="region of interest" description="Disordered" evidence="1">
    <location>
        <begin position="1"/>
        <end position="21"/>
    </location>
</feature>
<dbReference type="GO" id="GO:0004722">
    <property type="term" value="F:protein serine/threonine phosphatase activity"/>
    <property type="evidence" value="ECO:0007669"/>
    <property type="project" value="InterPro"/>
</dbReference>
<dbReference type="OrthoDB" id="10264738at2759"/>
<evidence type="ECO:0000256" key="1">
    <source>
        <dbReference type="SAM" id="MobiDB-lite"/>
    </source>
</evidence>
<dbReference type="Pfam" id="PF00481">
    <property type="entry name" value="PP2C"/>
    <property type="match status" value="1"/>
</dbReference>
<dbReference type="SMART" id="SM00332">
    <property type="entry name" value="PP2Cc"/>
    <property type="match status" value="1"/>
</dbReference>
<accession>A0A2P4X274</accession>
<dbReference type="EMBL" id="NCKW01017071">
    <property type="protein sequence ID" value="POM59648.1"/>
    <property type="molecule type" value="Genomic_DNA"/>
</dbReference>
<evidence type="ECO:0000313" key="3">
    <source>
        <dbReference type="EMBL" id="POM59648.1"/>
    </source>
</evidence>
<dbReference type="SUPFAM" id="SSF81606">
    <property type="entry name" value="PP2C-like"/>
    <property type="match status" value="1"/>
</dbReference>
<dbReference type="InterPro" id="IPR036457">
    <property type="entry name" value="PPM-type-like_dom_sf"/>
</dbReference>
<evidence type="ECO:0000259" key="2">
    <source>
        <dbReference type="PROSITE" id="PS51746"/>
    </source>
</evidence>
<organism evidence="3 4">
    <name type="scientific">Phytophthora palmivora</name>
    <dbReference type="NCBI Taxonomy" id="4796"/>
    <lineage>
        <taxon>Eukaryota</taxon>
        <taxon>Sar</taxon>
        <taxon>Stramenopiles</taxon>
        <taxon>Oomycota</taxon>
        <taxon>Peronosporomycetes</taxon>
        <taxon>Peronosporales</taxon>
        <taxon>Peronosporaceae</taxon>
        <taxon>Phytophthora</taxon>
    </lineage>
</organism>
<dbReference type="Gene3D" id="3.60.40.10">
    <property type="entry name" value="PPM-type phosphatase domain"/>
    <property type="match status" value="1"/>
</dbReference>
<feature type="compositionally biased region" description="Basic and acidic residues" evidence="1">
    <location>
        <begin position="12"/>
        <end position="21"/>
    </location>
</feature>
<feature type="region of interest" description="Disordered" evidence="1">
    <location>
        <begin position="146"/>
        <end position="165"/>
    </location>
</feature>
<proteinExistence type="predicted"/>
<dbReference type="CDD" id="cd00143">
    <property type="entry name" value="PP2Cc"/>
    <property type="match status" value="1"/>
</dbReference>
<dbReference type="InterPro" id="IPR015655">
    <property type="entry name" value="PP2C"/>
</dbReference>
<sequence>MCRGGRSVPLTNDHKPDRPDEKQRIEKAGAGLAMHRETSTYLAVSRAFGDRALKTPTPLVSCEPEVTRFTVQFEDLFLVLACDGVWDVLSDQDVVDIALAYFHDAKAAADAIVKAAYKKGSLDNLTATVIQFGWKSNGQLQQALENSKSSIPKGRNDTPTEAQVVDGSEEEIDMFNL</sequence>
<comment type="caution">
    <text evidence="3">The sequence shown here is derived from an EMBL/GenBank/DDBJ whole genome shotgun (WGS) entry which is preliminary data.</text>
</comment>
<dbReference type="PROSITE" id="PS51746">
    <property type="entry name" value="PPM_2"/>
    <property type="match status" value="1"/>
</dbReference>
<dbReference type="PANTHER" id="PTHR47992">
    <property type="entry name" value="PROTEIN PHOSPHATASE"/>
    <property type="match status" value="1"/>
</dbReference>
<feature type="domain" description="PPM-type phosphatase" evidence="2">
    <location>
        <begin position="1"/>
        <end position="132"/>
    </location>
</feature>